<keyword evidence="2" id="KW-1185">Reference proteome</keyword>
<dbReference type="AlphaFoldDB" id="A0AAD1XI28"/>
<gene>
    <name evidence="1" type="ORF">ECRASSUSDP1_LOCUS14417</name>
</gene>
<organism evidence="1 2">
    <name type="scientific">Euplotes crassus</name>
    <dbReference type="NCBI Taxonomy" id="5936"/>
    <lineage>
        <taxon>Eukaryota</taxon>
        <taxon>Sar</taxon>
        <taxon>Alveolata</taxon>
        <taxon>Ciliophora</taxon>
        <taxon>Intramacronucleata</taxon>
        <taxon>Spirotrichea</taxon>
        <taxon>Hypotrichia</taxon>
        <taxon>Euplotida</taxon>
        <taxon>Euplotidae</taxon>
        <taxon>Moneuplotes</taxon>
    </lineage>
</organism>
<comment type="caution">
    <text evidence="1">The sequence shown here is derived from an EMBL/GenBank/DDBJ whole genome shotgun (WGS) entry which is preliminary data.</text>
</comment>
<evidence type="ECO:0000313" key="2">
    <source>
        <dbReference type="Proteomes" id="UP001295684"/>
    </source>
</evidence>
<reference evidence="1" key="1">
    <citation type="submission" date="2023-07" db="EMBL/GenBank/DDBJ databases">
        <authorList>
            <consortium name="AG Swart"/>
            <person name="Singh M."/>
            <person name="Singh A."/>
            <person name="Seah K."/>
            <person name="Emmerich C."/>
        </authorList>
    </citation>
    <scope>NUCLEOTIDE SEQUENCE</scope>
    <source>
        <strain evidence="1">DP1</strain>
    </source>
</reference>
<sequence>MGSFGKRMWSWISKKVKSKDIFNHKICLAQNGSDRYSSFIGGGTFLLPSRSIPYPEEWNIELAPIFSAKFMLDDEQTFYERRVTDFLEVTDQLGDIFEIYEIIGRFIIG</sequence>
<proteinExistence type="predicted"/>
<evidence type="ECO:0000313" key="1">
    <source>
        <dbReference type="EMBL" id="CAI2373079.1"/>
    </source>
</evidence>
<name>A0AAD1XI28_EUPCR</name>
<dbReference type="Proteomes" id="UP001295684">
    <property type="component" value="Unassembled WGS sequence"/>
</dbReference>
<protein>
    <submittedName>
        <fullName evidence="1">Uncharacterized protein</fullName>
    </submittedName>
</protein>
<accession>A0AAD1XI28</accession>
<dbReference type="EMBL" id="CAMPGE010014405">
    <property type="protein sequence ID" value="CAI2373079.1"/>
    <property type="molecule type" value="Genomic_DNA"/>
</dbReference>